<evidence type="ECO:0000256" key="8">
    <source>
        <dbReference type="ARBA" id="ARBA00022679"/>
    </source>
</evidence>
<dbReference type="Gene3D" id="3.90.550.10">
    <property type="entry name" value="Spore Coat Polysaccharide Biosynthesis Protein SpsA, Chain A"/>
    <property type="match status" value="1"/>
</dbReference>
<dbReference type="Proteomes" id="UP000325122">
    <property type="component" value="Unassembled WGS sequence"/>
</dbReference>
<evidence type="ECO:0000256" key="14">
    <source>
        <dbReference type="HAMAP-Rule" id="MF_01520"/>
    </source>
</evidence>
<comment type="catalytic activity">
    <reaction evidence="2 14">
        <text>2-C-methyl-D-erythritol 4-phosphate + CTP + H(+) = 4-CDP-2-C-methyl-D-erythritol + diphosphate</text>
        <dbReference type="Rhea" id="RHEA:13429"/>
        <dbReference type="ChEBI" id="CHEBI:15378"/>
        <dbReference type="ChEBI" id="CHEBI:33019"/>
        <dbReference type="ChEBI" id="CHEBI:37563"/>
        <dbReference type="ChEBI" id="CHEBI:57823"/>
        <dbReference type="ChEBI" id="CHEBI:58262"/>
        <dbReference type="EC" id="2.7.7.60"/>
    </reaction>
</comment>
<dbReference type="PANTHER" id="PTHR43181:SF1">
    <property type="entry name" value="2-C-METHYL-D-ERYTHRITOL 2,4-CYCLODIPHOSPHATE SYNTHASE, CHLOROPLASTIC"/>
    <property type="match status" value="1"/>
</dbReference>
<dbReference type="InterPro" id="IPR018294">
    <property type="entry name" value="ISPD_synthase_CS"/>
</dbReference>
<evidence type="ECO:0000256" key="6">
    <source>
        <dbReference type="ARBA" id="ARBA00008480"/>
    </source>
</evidence>
<comment type="similarity">
    <text evidence="7">Belongs to the IspD/TarI cytidylyltransferase family. IspD subfamily.</text>
</comment>
<dbReference type="InterPro" id="IPR020555">
    <property type="entry name" value="MECDP_synthase_CS"/>
</dbReference>
<feature type="domain" description="2-C-methyl-D-erythritol 2,4-cyclodiphosphate synthase" evidence="15">
    <location>
        <begin position="226"/>
        <end position="377"/>
    </location>
</feature>
<dbReference type="NCBIfam" id="NF006899">
    <property type="entry name" value="PRK09382.1"/>
    <property type="match status" value="1"/>
</dbReference>
<feature type="binding site" evidence="14">
    <location>
        <begin position="279"/>
        <end position="281"/>
    </location>
    <ligand>
        <name>4-CDP-2-C-methyl-D-erythritol 2-phosphate</name>
        <dbReference type="ChEBI" id="CHEBI:57919"/>
    </ligand>
</feature>
<feature type="binding site" evidence="14">
    <location>
        <begin position="257"/>
        <end position="258"/>
    </location>
    <ligand>
        <name>4-CDP-2-C-methyl-D-erythritol 2-phosphate</name>
        <dbReference type="ChEBI" id="CHEBI:57919"/>
    </ligand>
</feature>
<feature type="binding site" evidence="14">
    <location>
        <begin position="231"/>
        <end position="233"/>
    </location>
    <ligand>
        <name>4-CDP-2-C-methyl-D-erythritol 2-phosphate</name>
        <dbReference type="ChEBI" id="CHEBI:57919"/>
    </ligand>
</feature>
<evidence type="ECO:0000256" key="10">
    <source>
        <dbReference type="ARBA" id="ARBA00022723"/>
    </source>
</evidence>
<sequence>MDRRFAACIMAAGRGARAGGGMPKQFRPLAGRPVIAWSVEAFARHSECCDIIIVHAPGAAAEALEALGELADRCTLVEGGETRHDSVRCGVAAARAPLVLIHDAARPFLSQALIDRLLEALEGHEGAIPALPLADSVARMTGTGPVPEDRAPLRRLQTPQGFRTDRLRAAFASHGDPRHTDETALAHAAGLDITLIEGEEMAFKLTFPEDFVRAEQMAGAASVTVTGSGYDVHRLAPGDGVTLCGVFIACDLALVGHSDADAGLHALTDAILGAAGLGDIGDHFPPSDNRWKGADSAMFLTHALELAAREGLAPVHCDVTLICERPKIGPHKAAMKARLAALTGLPENRVNVKATTTEKLGFTGRGEGLAAEAVMTMRTRS</sequence>
<dbReference type="Pfam" id="PF02542">
    <property type="entry name" value="YgbB"/>
    <property type="match status" value="1"/>
</dbReference>
<comment type="similarity">
    <text evidence="14">In the N-terminal section; belongs to the IspD/TarI cytidylyltransferase family. IspD subfamily.</text>
</comment>
<comment type="function">
    <text evidence="14">Bifunctional enzyme that catalyzes the formation of 4-diphosphocytidyl-2-C-methyl-D-erythritol from CTP and 2-C-methyl-D-erythritol 4-phosphate (MEP) (IspD), and catalyzes the conversion of 4-diphosphocytidyl-2-C-methyl-D-erythritol 2-phosphate (CDP-ME2P) to 2-C-methyl-D-erythritol 2,4-cyclodiphosphate (ME-CPP) with a corresponding release of cytidine 5-monophosphate (CMP) (IspF).</text>
</comment>
<comment type="similarity">
    <text evidence="14">In the C-terminal section; belongs to the IspF family.</text>
</comment>
<dbReference type="GO" id="GO:0016114">
    <property type="term" value="P:terpenoid biosynthetic process"/>
    <property type="evidence" value="ECO:0007669"/>
    <property type="project" value="InterPro"/>
</dbReference>
<comment type="catalytic activity">
    <reaction evidence="1 14">
        <text>4-CDP-2-C-methyl-D-erythritol 2-phosphate = 2-C-methyl-D-erythritol 2,4-cyclic diphosphate + CMP</text>
        <dbReference type="Rhea" id="RHEA:23864"/>
        <dbReference type="ChEBI" id="CHEBI:57919"/>
        <dbReference type="ChEBI" id="CHEBI:58483"/>
        <dbReference type="ChEBI" id="CHEBI:60377"/>
        <dbReference type="EC" id="4.6.1.12"/>
    </reaction>
</comment>
<dbReference type="Pfam" id="PF01128">
    <property type="entry name" value="IspD"/>
    <property type="match status" value="1"/>
</dbReference>
<dbReference type="Gene3D" id="3.30.1330.50">
    <property type="entry name" value="2-C-methyl-D-erythritol 2,4-cyclodiphosphate synthase"/>
    <property type="match status" value="1"/>
</dbReference>
<protein>
    <recommendedName>
        <fullName evidence="14">Bifunctional enzyme IspD/IspF</fullName>
    </recommendedName>
    <domain>
        <recommendedName>
            <fullName evidence="14">2-C-methyl-D-erythritol 4-phosphate cytidylyltransferase</fullName>
            <ecNumber evidence="14">2.7.7.60</ecNumber>
        </recommendedName>
        <alternativeName>
            <fullName evidence="14">4-diphosphocytidyl-2C-methyl-D-erythritol synthase</fullName>
        </alternativeName>
        <alternativeName>
            <fullName evidence="14">MEP cytidylyltransferase</fullName>
            <shortName evidence="14">MCT</shortName>
        </alternativeName>
    </domain>
    <domain>
        <recommendedName>
            <fullName evidence="14">2-C-methyl-D-erythritol 2,4-cyclodiphosphate synthase</fullName>
            <shortName evidence="14">MECDP-synthase</shortName>
            <shortName evidence="14">MECPP-synthase</shortName>
            <shortName evidence="14">MECPS</shortName>
            <ecNumber evidence="14">4.6.1.12</ecNumber>
        </recommendedName>
    </domain>
</protein>
<dbReference type="EC" id="4.6.1.12" evidence="14"/>
<keyword evidence="13 14" id="KW-0511">Multifunctional enzyme</keyword>
<comment type="cofactor">
    <cofactor evidence="3 14">
        <name>a divalent metal cation</name>
        <dbReference type="ChEBI" id="CHEBI:60240"/>
    </cofactor>
</comment>
<feature type="region of interest" description="2-C-methyl-D-erythritol 2,4-cyclodiphosphate synthase" evidence="14">
    <location>
        <begin position="225"/>
        <end position="381"/>
    </location>
</feature>
<dbReference type="EMBL" id="VWOJ01000001">
    <property type="protein sequence ID" value="KAA5804789.1"/>
    <property type="molecule type" value="Genomic_DNA"/>
</dbReference>
<organism evidence="16 17">
    <name type="scientific">Alkalicaulis satelles</name>
    <dbReference type="NCBI Taxonomy" id="2609175"/>
    <lineage>
        <taxon>Bacteria</taxon>
        <taxon>Pseudomonadati</taxon>
        <taxon>Pseudomonadota</taxon>
        <taxon>Alphaproteobacteria</taxon>
        <taxon>Maricaulales</taxon>
        <taxon>Maricaulaceae</taxon>
        <taxon>Alkalicaulis</taxon>
    </lineage>
</organism>
<feature type="binding site" evidence="14">
    <location>
        <position position="362"/>
    </location>
    <ligand>
        <name>4-CDP-2-C-methyl-D-erythritol 2-phosphate</name>
        <dbReference type="ChEBI" id="CHEBI:57919"/>
    </ligand>
</feature>
<evidence type="ECO:0000256" key="7">
    <source>
        <dbReference type="ARBA" id="ARBA00009789"/>
    </source>
</evidence>
<comment type="pathway">
    <text evidence="5 14">Isoprenoid biosynthesis; isopentenyl diphosphate biosynthesis via DXP pathway; isopentenyl diphosphate from 1-deoxy-D-xylulose 5-phosphate: step 2/6.</text>
</comment>
<dbReference type="InterPro" id="IPR003526">
    <property type="entry name" value="MECDP_synthase"/>
</dbReference>
<evidence type="ECO:0000256" key="3">
    <source>
        <dbReference type="ARBA" id="ARBA00001968"/>
    </source>
</evidence>
<evidence type="ECO:0000259" key="15">
    <source>
        <dbReference type="Pfam" id="PF02542"/>
    </source>
</evidence>
<keyword evidence="8 14" id="KW-0808">Transferase</keyword>
<feature type="binding site" evidence="14">
    <location>
        <begin position="355"/>
        <end position="358"/>
    </location>
    <ligand>
        <name>4-CDP-2-C-methyl-D-erythritol 2-phosphate</name>
        <dbReference type="ChEBI" id="CHEBI:57919"/>
    </ligand>
</feature>
<dbReference type="HAMAP" id="MF_01520">
    <property type="entry name" value="IspDF"/>
    <property type="match status" value="1"/>
</dbReference>
<comment type="caution">
    <text evidence="14">Lacks conserved residue(s) required for the propagation of feature annotation.</text>
</comment>
<keyword evidence="9 14" id="KW-0548">Nucleotidyltransferase</keyword>
<proteinExistence type="inferred from homology"/>
<dbReference type="PROSITE" id="PS01350">
    <property type="entry name" value="ISPF"/>
    <property type="match status" value="1"/>
</dbReference>
<dbReference type="HAMAP" id="MF_00107">
    <property type="entry name" value="IspF"/>
    <property type="match status" value="1"/>
</dbReference>
<dbReference type="SUPFAM" id="SSF69765">
    <property type="entry name" value="IpsF-like"/>
    <property type="match status" value="1"/>
</dbReference>
<dbReference type="CDD" id="cd02516">
    <property type="entry name" value="CDP-ME_synthetase"/>
    <property type="match status" value="1"/>
</dbReference>
<evidence type="ECO:0000313" key="17">
    <source>
        <dbReference type="Proteomes" id="UP000325122"/>
    </source>
</evidence>
<keyword evidence="10 14" id="KW-0479">Metal-binding</keyword>
<dbReference type="CDD" id="cd00554">
    <property type="entry name" value="MECDP_synthase"/>
    <property type="match status" value="1"/>
</dbReference>
<dbReference type="InterPro" id="IPR034683">
    <property type="entry name" value="IspD/TarI"/>
</dbReference>
<feature type="binding site" evidence="14">
    <location>
        <position position="231"/>
    </location>
    <ligand>
        <name>a divalent metal cation</name>
        <dbReference type="ChEBI" id="CHEBI:60240"/>
    </ligand>
</feature>
<dbReference type="RefSeq" id="WP_150021820.1">
    <property type="nucleotide sequence ID" value="NZ_VWOJ01000001.1"/>
</dbReference>
<dbReference type="EC" id="2.7.7.60" evidence="14"/>
<dbReference type="GO" id="GO:0046872">
    <property type="term" value="F:metal ion binding"/>
    <property type="evidence" value="ECO:0007669"/>
    <property type="project" value="UniProtKB-KW"/>
</dbReference>
<feature type="site" description="Transition state stabilizer" evidence="14">
    <location>
        <position position="356"/>
    </location>
</feature>
<dbReference type="NCBIfam" id="TIGR00151">
    <property type="entry name" value="ispF"/>
    <property type="match status" value="1"/>
</dbReference>
<feature type="site" description="Transition state stabilizer" evidence="14">
    <location>
        <position position="257"/>
    </location>
</feature>
<evidence type="ECO:0000256" key="2">
    <source>
        <dbReference type="ARBA" id="ARBA00001282"/>
    </source>
</evidence>
<evidence type="ECO:0000256" key="13">
    <source>
        <dbReference type="ARBA" id="ARBA00023268"/>
    </source>
</evidence>
<evidence type="ECO:0000313" key="16">
    <source>
        <dbReference type="EMBL" id="KAA5804789.1"/>
    </source>
</evidence>
<comment type="caution">
    <text evidence="16">The sequence shown here is derived from an EMBL/GenBank/DDBJ whole genome shotgun (WGS) entry which is preliminary data.</text>
</comment>
<keyword evidence="12 14" id="KW-0456">Lyase</keyword>
<comment type="similarity">
    <text evidence="6">Belongs to the IspF family.</text>
</comment>
<comment type="pathway">
    <text evidence="4 14">Isoprenoid biosynthesis; isopentenyl diphosphate biosynthesis via DXP pathway; isopentenyl diphosphate from 1-deoxy-D-xylulose 5-phosphate: step 4/6.</text>
</comment>
<dbReference type="GO" id="GO:0019288">
    <property type="term" value="P:isopentenyl diphosphate biosynthetic process, methylerythritol 4-phosphate pathway"/>
    <property type="evidence" value="ECO:0007669"/>
    <property type="project" value="UniProtKB-UniRule"/>
</dbReference>
<dbReference type="HAMAP" id="MF_00108">
    <property type="entry name" value="IspD"/>
    <property type="match status" value="1"/>
</dbReference>
<accession>A0A5M6ZJ24</accession>
<dbReference type="PANTHER" id="PTHR43181">
    <property type="entry name" value="2-C-METHYL-D-ERYTHRITOL 2,4-CYCLODIPHOSPHATE SYNTHASE, CHLOROPLASTIC"/>
    <property type="match status" value="1"/>
</dbReference>
<dbReference type="InterPro" id="IPR026596">
    <property type="entry name" value="IspD/F"/>
</dbReference>
<feature type="site" description="Positions MEP for the nucleophilic attack" evidence="14">
    <location>
        <position position="204"/>
    </location>
</feature>
<feature type="binding site" evidence="14">
    <location>
        <position position="233"/>
    </location>
    <ligand>
        <name>a divalent metal cation</name>
        <dbReference type="ChEBI" id="CHEBI:60240"/>
    </ligand>
</feature>
<feature type="region of interest" description="2-C-methyl-D-erythritol 4-phosphate cytidylyltransferase" evidence="14">
    <location>
        <begin position="1"/>
        <end position="224"/>
    </location>
</feature>
<feature type="binding site" evidence="14">
    <location>
        <position position="265"/>
    </location>
    <ligand>
        <name>a divalent metal cation</name>
        <dbReference type="ChEBI" id="CHEBI:60240"/>
    </ligand>
</feature>
<name>A0A5M6ZJ24_9PROT</name>
<evidence type="ECO:0000256" key="1">
    <source>
        <dbReference type="ARBA" id="ARBA00000200"/>
    </source>
</evidence>
<evidence type="ECO:0000256" key="11">
    <source>
        <dbReference type="ARBA" id="ARBA00023229"/>
    </source>
</evidence>
<evidence type="ECO:0000256" key="4">
    <source>
        <dbReference type="ARBA" id="ARBA00004709"/>
    </source>
</evidence>
<reference evidence="16 17" key="1">
    <citation type="submission" date="2019-09" db="EMBL/GenBank/DDBJ databases">
        <authorList>
            <person name="Kevbrin V."/>
            <person name="Grouzdev D.S."/>
        </authorList>
    </citation>
    <scope>NUCLEOTIDE SEQUENCE [LARGE SCALE GENOMIC DNA]</scope>
    <source>
        <strain evidence="16 17">G-192</strain>
    </source>
</reference>
<dbReference type="InterPro" id="IPR036571">
    <property type="entry name" value="MECDP_synthase_sf"/>
</dbReference>
<dbReference type="SUPFAM" id="SSF53448">
    <property type="entry name" value="Nucleotide-diphospho-sugar transferases"/>
    <property type="match status" value="1"/>
</dbReference>
<evidence type="ECO:0000256" key="5">
    <source>
        <dbReference type="ARBA" id="ARBA00004787"/>
    </source>
</evidence>
<dbReference type="GO" id="GO:0050518">
    <property type="term" value="F:2-C-methyl-D-erythritol 4-phosphate cytidylyltransferase activity"/>
    <property type="evidence" value="ECO:0007669"/>
    <property type="project" value="UniProtKB-UniRule"/>
</dbReference>
<keyword evidence="17" id="KW-1185">Reference proteome</keyword>
<dbReference type="InterPro" id="IPR001228">
    <property type="entry name" value="IspD"/>
</dbReference>
<dbReference type="PROSITE" id="PS01295">
    <property type="entry name" value="ISPD"/>
    <property type="match status" value="1"/>
</dbReference>
<feature type="binding site" evidence="14">
    <location>
        <position position="365"/>
    </location>
    <ligand>
        <name>4-CDP-2-C-methyl-D-erythritol 2-phosphate</name>
        <dbReference type="ChEBI" id="CHEBI:57919"/>
    </ligand>
</feature>
<feature type="site" description="Positions MEP for the nucleophilic attack" evidence="14">
    <location>
        <position position="150"/>
    </location>
</feature>
<feature type="site" description="Transition state stabilizer" evidence="14">
    <location>
        <position position="17"/>
    </location>
</feature>
<gene>
    <name evidence="14" type="primary">ispDF</name>
    <name evidence="16" type="ORF">F1654_01960</name>
</gene>
<feature type="site" description="Transition state stabilizer" evidence="14">
    <location>
        <position position="24"/>
    </location>
</feature>
<keyword evidence="11 14" id="KW-0414">Isoprene biosynthesis</keyword>
<evidence type="ECO:0000256" key="9">
    <source>
        <dbReference type="ARBA" id="ARBA00022695"/>
    </source>
</evidence>
<evidence type="ECO:0000256" key="12">
    <source>
        <dbReference type="ARBA" id="ARBA00023239"/>
    </source>
</evidence>
<dbReference type="GO" id="GO:0008685">
    <property type="term" value="F:2-C-methyl-D-erythritol 2,4-cyclodiphosphate synthase activity"/>
    <property type="evidence" value="ECO:0007669"/>
    <property type="project" value="UniProtKB-UniRule"/>
</dbReference>
<dbReference type="NCBIfam" id="TIGR00453">
    <property type="entry name" value="ispD"/>
    <property type="match status" value="1"/>
</dbReference>
<dbReference type="UniPathway" id="UPA00056">
    <property type="reaction ID" value="UER00093"/>
</dbReference>
<dbReference type="AlphaFoldDB" id="A0A5M6ZJ24"/>
<dbReference type="InterPro" id="IPR029044">
    <property type="entry name" value="Nucleotide-diphossugar_trans"/>
</dbReference>